<proteinExistence type="predicted"/>
<dbReference type="Pfam" id="PF04978">
    <property type="entry name" value="MST"/>
    <property type="match status" value="1"/>
</dbReference>
<evidence type="ECO:0000313" key="1">
    <source>
        <dbReference type="EMBL" id="PMC63101.1"/>
    </source>
</evidence>
<gene>
    <name evidence="1" type="ORF">CJ204_02400</name>
</gene>
<protein>
    <recommendedName>
        <fullName evidence="3">DUF664 domain-containing protein</fullName>
    </recommendedName>
</protein>
<evidence type="ECO:0000313" key="2">
    <source>
        <dbReference type="Proteomes" id="UP000235363"/>
    </source>
</evidence>
<name>A0A2N6T1A8_9CORY</name>
<reference evidence="1 2" key="1">
    <citation type="submission" date="2017-09" db="EMBL/GenBank/DDBJ databases">
        <title>Bacterial strain isolated from the female urinary microbiota.</title>
        <authorList>
            <person name="Thomas-White K."/>
            <person name="Kumar N."/>
            <person name="Forster S."/>
            <person name="Putonti C."/>
            <person name="Lawley T."/>
            <person name="Wolfe A.J."/>
        </authorList>
    </citation>
    <scope>NUCLEOTIDE SEQUENCE [LARGE SCALE GENOMIC DNA]</scope>
    <source>
        <strain evidence="1 2">UMB0908</strain>
    </source>
</reference>
<dbReference type="RefSeq" id="WP_102212052.1">
    <property type="nucleotide sequence ID" value="NZ_PNHF01000003.1"/>
</dbReference>
<sequence>MNTQNPARPLESHILTAFDAIAAIVGGMDDELANARPDIPGVNSPLVLLRHVGGSARYWLDHVCLGNEDVRDRTDEFSARGSVADELERHAAQREVIVAALEKLRDADPQDAPAAPPTDKRRWWLPTIGGVMVHVYHECAQHLGHLEITRDALVAGLPRAGQKRSVLDLIIDELDRQGHPADAIEPDEYYGGHVITTTDGMQLGTVDIEAACIRVSEGVRGPERTQRRRWVVREQLNALLSD</sequence>
<organism evidence="1 2">
    <name type="scientific">Corynebacterium xerosis</name>
    <dbReference type="NCBI Taxonomy" id="1725"/>
    <lineage>
        <taxon>Bacteria</taxon>
        <taxon>Bacillati</taxon>
        <taxon>Actinomycetota</taxon>
        <taxon>Actinomycetes</taxon>
        <taxon>Mycobacteriales</taxon>
        <taxon>Corynebacteriaceae</taxon>
        <taxon>Corynebacterium</taxon>
    </lineage>
</organism>
<accession>A0A2N6T1A8</accession>
<dbReference type="InterPro" id="IPR007061">
    <property type="entry name" value="MST-like"/>
</dbReference>
<dbReference type="InterPro" id="IPR034660">
    <property type="entry name" value="DinB/YfiT-like"/>
</dbReference>
<dbReference type="EMBL" id="PNHF01000003">
    <property type="protein sequence ID" value="PMC63101.1"/>
    <property type="molecule type" value="Genomic_DNA"/>
</dbReference>
<evidence type="ECO:0008006" key="3">
    <source>
        <dbReference type="Google" id="ProtNLM"/>
    </source>
</evidence>
<dbReference type="Proteomes" id="UP000235363">
    <property type="component" value="Unassembled WGS sequence"/>
</dbReference>
<dbReference type="AlphaFoldDB" id="A0A2N6T1A8"/>
<dbReference type="Gene3D" id="1.20.120.450">
    <property type="entry name" value="dinb family like domain"/>
    <property type="match status" value="1"/>
</dbReference>
<dbReference type="SUPFAM" id="SSF109854">
    <property type="entry name" value="DinB/YfiT-like putative metalloenzymes"/>
    <property type="match status" value="1"/>
</dbReference>
<comment type="caution">
    <text evidence="1">The sequence shown here is derived from an EMBL/GenBank/DDBJ whole genome shotgun (WGS) entry which is preliminary data.</text>
</comment>